<sequence length="426" mass="44824">MKIISRAASVAVVAAVGISLAGCSADSGSSGPVQLEYWGWAPNIADVIDVWNEDNPDIQVKLVQAAGADDIVAKTLAAKRAGEGPDLVQAEYQKIPNLVTSDVALDITEDVASFKDEFTDATWALTSLGDAVYAVPQDTGPMVFMYRADLFEQYGLQVPTTWDEYAATAAQVRQVAPDAYLGGYPDDASTFVAYGQPLGVDWWSIDGEAWGVDVDSPESTRVADYWQGLVSGGLADTTHFFTPEWNTKMNDGSLLSFTAGVWAPGAVASVAPDTAGLWKIAPMPSWDGETAAGLMGGSSVMVTTMSEHPKEATKFLEWLNGSQEGSSALASIAGLFPASIAGQESLSSLPLPELVSGQSDFWTVAADIAADTAPVTWGPNTQVAFDTYTDGIKAATANGTSFADVLTKTQQAVVDDLKKSGYDVAE</sequence>
<evidence type="ECO:0000256" key="2">
    <source>
        <dbReference type="ARBA" id="ARBA00022729"/>
    </source>
</evidence>
<dbReference type="InterPro" id="IPR006059">
    <property type="entry name" value="SBP"/>
</dbReference>
<evidence type="ECO:0000256" key="1">
    <source>
        <dbReference type="ARBA" id="ARBA00022475"/>
    </source>
</evidence>
<accession>A0A3N2C5R9</accession>
<evidence type="ECO:0000256" key="3">
    <source>
        <dbReference type="ARBA" id="ARBA00023136"/>
    </source>
</evidence>
<proteinExistence type="predicted"/>
<keyword evidence="3" id="KW-0472">Membrane</keyword>
<dbReference type="Gene3D" id="3.40.190.10">
    <property type="entry name" value="Periplasmic binding protein-like II"/>
    <property type="match status" value="1"/>
</dbReference>
<name>A0A3N2C5R9_9MICO</name>
<evidence type="ECO:0000256" key="6">
    <source>
        <dbReference type="SAM" id="SignalP"/>
    </source>
</evidence>
<evidence type="ECO:0000256" key="4">
    <source>
        <dbReference type="ARBA" id="ARBA00023139"/>
    </source>
</evidence>
<keyword evidence="7" id="KW-0813">Transport</keyword>
<gene>
    <name evidence="7" type="ORF">EDD42_2876</name>
</gene>
<keyword evidence="1" id="KW-1003">Cell membrane</keyword>
<protein>
    <submittedName>
        <fullName evidence="7">Multiple sugar transport system substrate-binding protein</fullName>
    </submittedName>
</protein>
<dbReference type="Pfam" id="PF01547">
    <property type="entry name" value="SBP_bac_1"/>
    <property type="match status" value="1"/>
</dbReference>
<keyword evidence="5" id="KW-0449">Lipoprotein</keyword>
<keyword evidence="8" id="KW-1185">Reference proteome</keyword>
<feature type="signal peptide" evidence="6">
    <location>
        <begin position="1"/>
        <end position="21"/>
    </location>
</feature>
<dbReference type="PANTHER" id="PTHR43649">
    <property type="entry name" value="ARABINOSE-BINDING PROTEIN-RELATED"/>
    <property type="match status" value="1"/>
</dbReference>
<evidence type="ECO:0000313" key="7">
    <source>
        <dbReference type="EMBL" id="ROR82780.1"/>
    </source>
</evidence>
<comment type="caution">
    <text evidence="7">The sequence shown here is derived from an EMBL/GenBank/DDBJ whole genome shotgun (WGS) entry which is preliminary data.</text>
</comment>
<dbReference type="AlphaFoldDB" id="A0A3N2C5R9"/>
<evidence type="ECO:0000256" key="5">
    <source>
        <dbReference type="ARBA" id="ARBA00023288"/>
    </source>
</evidence>
<organism evidence="7 8">
    <name type="scientific">Plantibacter flavus</name>
    <dbReference type="NCBI Taxonomy" id="150123"/>
    <lineage>
        <taxon>Bacteria</taxon>
        <taxon>Bacillati</taxon>
        <taxon>Actinomycetota</taxon>
        <taxon>Actinomycetes</taxon>
        <taxon>Micrococcales</taxon>
        <taxon>Microbacteriaceae</taxon>
        <taxon>Plantibacter</taxon>
    </lineage>
</organism>
<dbReference type="EMBL" id="RKHL01000001">
    <property type="protein sequence ID" value="ROR82780.1"/>
    <property type="molecule type" value="Genomic_DNA"/>
</dbReference>
<dbReference type="InterPro" id="IPR050490">
    <property type="entry name" value="Bact_solute-bd_prot1"/>
</dbReference>
<dbReference type="PANTHER" id="PTHR43649:SF33">
    <property type="entry name" value="POLYGALACTURONAN_RHAMNOGALACTURONAN-BINDING PROTEIN YTCQ"/>
    <property type="match status" value="1"/>
</dbReference>
<keyword evidence="4" id="KW-0564">Palmitate</keyword>
<feature type="chain" id="PRO_5039510271" evidence="6">
    <location>
        <begin position="22"/>
        <end position="426"/>
    </location>
</feature>
<keyword evidence="7" id="KW-0762">Sugar transport</keyword>
<evidence type="ECO:0000313" key="8">
    <source>
        <dbReference type="Proteomes" id="UP000266915"/>
    </source>
</evidence>
<keyword evidence="2 6" id="KW-0732">Signal</keyword>
<dbReference type="Proteomes" id="UP000266915">
    <property type="component" value="Unassembled WGS sequence"/>
</dbReference>
<dbReference type="RefSeq" id="WP_085512657.1">
    <property type="nucleotide sequence ID" value="NZ_FXAP01000004.1"/>
</dbReference>
<dbReference type="PROSITE" id="PS51257">
    <property type="entry name" value="PROKAR_LIPOPROTEIN"/>
    <property type="match status" value="1"/>
</dbReference>
<dbReference type="SUPFAM" id="SSF53850">
    <property type="entry name" value="Periplasmic binding protein-like II"/>
    <property type="match status" value="1"/>
</dbReference>
<reference evidence="7 8" key="1">
    <citation type="submission" date="2018-11" db="EMBL/GenBank/DDBJ databases">
        <title>Sequencing the genomes of 1000 actinobacteria strains.</title>
        <authorList>
            <person name="Klenk H.-P."/>
        </authorList>
    </citation>
    <scope>NUCLEOTIDE SEQUENCE [LARGE SCALE GENOMIC DNA]</scope>
    <source>
        <strain evidence="7 8">DSM 14012</strain>
    </source>
</reference>